<keyword evidence="3" id="KW-1185">Reference proteome</keyword>
<keyword evidence="1" id="KW-1133">Transmembrane helix</keyword>
<feature type="transmembrane region" description="Helical" evidence="1">
    <location>
        <begin position="21"/>
        <end position="42"/>
    </location>
</feature>
<accession>A0A316TT72</accession>
<sequence>MITLFRRIRQKLIDSGSFTKYLLYAIGEILLVVIGILIALQVNNWNIYRLERAEERQILVNLRTEFDQAITQLNYLNGLRDNSLSSADSLISLSNANGPFVEDTLDSLLMWQSYTPTFNDPTGSLSSLISSNKINLISDNELKLELLSWPRESEDMIEDETRAVIIHDDLFRPFTHKYISMANMIEKYQMPDNRFGLVDEEMVGLVPSRYVQSDYQSLLRNPEFINTLHTKVIFANLSKNESINLISKAEGIIDMINQTLDE</sequence>
<dbReference type="Pfam" id="PF19578">
    <property type="entry name" value="DUF6090"/>
    <property type="match status" value="1"/>
</dbReference>
<dbReference type="RefSeq" id="WP_109647513.1">
    <property type="nucleotide sequence ID" value="NZ_QGGB01000009.1"/>
</dbReference>
<gene>
    <name evidence="2" type="ORF">DDZ15_12805</name>
</gene>
<proteinExistence type="predicted"/>
<evidence type="ECO:0000313" key="2">
    <source>
        <dbReference type="EMBL" id="PWN05484.1"/>
    </source>
</evidence>
<organism evidence="2 3">
    <name type="scientific">Rhodohalobacter mucosus</name>
    <dbReference type="NCBI Taxonomy" id="2079485"/>
    <lineage>
        <taxon>Bacteria</taxon>
        <taxon>Pseudomonadati</taxon>
        <taxon>Balneolota</taxon>
        <taxon>Balneolia</taxon>
        <taxon>Balneolales</taxon>
        <taxon>Balneolaceae</taxon>
        <taxon>Rhodohalobacter</taxon>
    </lineage>
</organism>
<evidence type="ECO:0000313" key="3">
    <source>
        <dbReference type="Proteomes" id="UP000245533"/>
    </source>
</evidence>
<protein>
    <submittedName>
        <fullName evidence="2">Uncharacterized protein</fullName>
    </submittedName>
</protein>
<comment type="caution">
    <text evidence="2">The sequence shown here is derived from an EMBL/GenBank/DDBJ whole genome shotgun (WGS) entry which is preliminary data.</text>
</comment>
<dbReference type="InterPro" id="IPR045749">
    <property type="entry name" value="DUF6090"/>
</dbReference>
<name>A0A316TT72_9BACT</name>
<dbReference type="AlphaFoldDB" id="A0A316TT72"/>
<dbReference type="EMBL" id="QGGB01000009">
    <property type="protein sequence ID" value="PWN05484.1"/>
    <property type="molecule type" value="Genomic_DNA"/>
</dbReference>
<keyword evidence="1" id="KW-0812">Transmembrane</keyword>
<dbReference type="OrthoDB" id="821805at2"/>
<dbReference type="Proteomes" id="UP000245533">
    <property type="component" value="Unassembled WGS sequence"/>
</dbReference>
<reference evidence="2 3" key="1">
    <citation type="submission" date="2018-05" db="EMBL/GenBank/DDBJ databases">
        <title>Rhodohalobacter halophilus gen. nov., sp. nov., a moderately halophilic member of the family Balneolaceae.</title>
        <authorList>
            <person name="Liu Z.-W."/>
        </authorList>
    </citation>
    <scope>NUCLEOTIDE SEQUENCE [LARGE SCALE GENOMIC DNA]</scope>
    <source>
        <strain evidence="2 3">8A47</strain>
    </source>
</reference>
<keyword evidence="1" id="KW-0472">Membrane</keyword>
<evidence type="ECO:0000256" key="1">
    <source>
        <dbReference type="SAM" id="Phobius"/>
    </source>
</evidence>